<dbReference type="Gene3D" id="2.40.128.630">
    <property type="match status" value="1"/>
</dbReference>
<feature type="region of interest" description="Disordered" evidence="1">
    <location>
        <begin position="28"/>
        <end position="74"/>
    </location>
</feature>
<dbReference type="InterPro" id="IPR002372">
    <property type="entry name" value="PQQ_rpt_dom"/>
</dbReference>
<dbReference type="InterPro" id="IPR018391">
    <property type="entry name" value="PQQ_b-propeller_rpt"/>
</dbReference>
<feature type="domain" description="Pyrrolo-quinoline quinone repeat" evidence="2">
    <location>
        <begin position="81"/>
        <end position="150"/>
    </location>
</feature>
<dbReference type="Gene3D" id="2.130.10.10">
    <property type="entry name" value="YVTN repeat-like/Quinoprotein amine dehydrogenase"/>
    <property type="match status" value="1"/>
</dbReference>
<protein>
    <recommendedName>
        <fullName evidence="2">Pyrrolo-quinoline quinone repeat domain-containing protein</fullName>
    </recommendedName>
</protein>
<organism evidence="3 4">
    <name type="scientific">Halocatena pleomorpha</name>
    <dbReference type="NCBI Taxonomy" id="1785090"/>
    <lineage>
        <taxon>Archaea</taxon>
        <taxon>Methanobacteriati</taxon>
        <taxon>Methanobacteriota</taxon>
        <taxon>Stenosarchaea group</taxon>
        <taxon>Halobacteria</taxon>
        <taxon>Halobacteriales</taxon>
        <taxon>Natronomonadaceae</taxon>
        <taxon>Halocatena</taxon>
    </lineage>
</organism>
<dbReference type="PANTHER" id="PTHR34512">
    <property type="entry name" value="CELL SURFACE PROTEIN"/>
    <property type="match status" value="1"/>
</dbReference>
<feature type="compositionally biased region" description="Low complexity" evidence="1">
    <location>
        <begin position="59"/>
        <end position="73"/>
    </location>
</feature>
<evidence type="ECO:0000313" key="3">
    <source>
        <dbReference type="EMBL" id="RRJ29178.1"/>
    </source>
</evidence>
<dbReference type="Gene3D" id="2.40.10.480">
    <property type="match status" value="1"/>
</dbReference>
<evidence type="ECO:0000259" key="2">
    <source>
        <dbReference type="Pfam" id="PF13360"/>
    </source>
</evidence>
<comment type="caution">
    <text evidence="3">The sequence shown here is derived from an EMBL/GenBank/DDBJ whole genome shotgun (WGS) entry which is preliminary data.</text>
</comment>
<feature type="compositionally biased region" description="Basic and acidic residues" evidence="1">
    <location>
        <begin position="28"/>
        <end position="44"/>
    </location>
</feature>
<dbReference type="InterPro" id="IPR015943">
    <property type="entry name" value="WD40/YVTN_repeat-like_dom_sf"/>
</dbReference>
<proteinExistence type="predicted"/>
<dbReference type="SUPFAM" id="SSF50998">
    <property type="entry name" value="Quinoprotein alcohol dehydrogenase-like"/>
    <property type="match status" value="2"/>
</dbReference>
<evidence type="ECO:0000256" key="1">
    <source>
        <dbReference type="SAM" id="MobiDB-lite"/>
    </source>
</evidence>
<dbReference type="Proteomes" id="UP000282322">
    <property type="component" value="Unassembled WGS sequence"/>
</dbReference>
<evidence type="ECO:0000313" key="4">
    <source>
        <dbReference type="Proteomes" id="UP000282322"/>
    </source>
</evidence>
<dbReference type="AlphaFoldDB" id="A0A3P3R814"/>
<reference evidence="3 4" key="1">
    <citation type="submission" date="2018-11" db="EMBL/GenBank/DDBJ databases">
        <title>Taxonoimc description of Halomarina strain SPP-AMP-1.</title>
        <authorList>
            <person name="Pal Y."/>
            <person name="Srinivasana K."/>
            <person name="Verma A."/>
            <person name="Kumar P."/>
        </authorList>
    </citation>
    <scope>NUCLEOTIDE SEQUENCE [LARGE SCALE GENOMIC DNA]</scope>
    <source>
        <strain evidence="3 4">SPP-AMP-1</strain>
    </source>
</reference>
<dbReference type="EMBL" id="RRCH01000029">
    <property type="protein sequence ID" value="RRJ29178.1"/>
    <property type="molecule type" value="Genomic_DNA"/>
</dbReference>
<dbReference type="SMART" id="SM00564">
    <property type="entry name" value="PQQ"/>
    <property type="match status" value="7"/>
</dbReference>
<feature type="domain" description="Pyrrolo-quinoline quinone repeat" evidence="2">
    <location>
        <begin position="158"/>
        <end position="326"/>
    </location>
</feature>
<dbReference type="PANTHER" id="PTHR34512:SF30">
    <property type="entry name" value="OUTER MEMBRANE PROTEIN ASSEMBLY FACTOR BAMB"/>
    <property type="match status" value="1"/>
</dbReference>
<name>A0A3P3R814_9EURY</name>
<accession>A0A3P3R814</accession>
<dbReference type="Pfam" id="PF13360">
    <property type="entry name" value="PQQ_2"/>
    <property type="match status" value="2"/>
</dbReference>
<gene>
    <name evidence="3" type="ORF">EIK79_13660</name>
</gene>
<dbReference type="InterPro" id="IPR011047">
    <property type="entry name" value="Quinoprotein_ADH-like_sf"/>
</dbReference>
<keyword evidence="4" id="KW-1185">Reference proteome</keyword>
<sequence>MRADTVSRRRVMKSVGIITGFSIVGSDSEAHRDAGLSEQSERPRSPSKPEAQATWPQLGGRAANTGTRRGAWGPKSDITFRWQVEAESRLSGAVVEDSTVYTSDDSVVYALSTADGSTRWSTDADRLHRVSAPAVGDSLVYVGSGSSTARANDRNAFDSHVRAVNRDTGTEAWRFEPNRSVARLCTPTISDGIVYTVGRNVGGGTVGRLYALDGASGELLWTHETGRSGINGYDAPPVAVADGVAYLAADELIAIDGATGTVNWSTDPEGTYRAMGANAPAVANGRLYVGRGTDTATTFEARSITDGSLLWEHSITRSQASRATRTARRRMEMEGKPLLGEWTTPAVIDESVYVGFNERSPRTNRTSVVTALRSDGTVRWQTSFADDRHVVYTPATTEKTLYTGDTALTHDDGTIRWRLTGPPTRRVDAFAPPAIADGTVYIGGATLRAITGRS</sequence>